<sequence>MTGWRWESYRSVEVQVPDDWRYGTTNSPPCLVKELRPPYVGRPGAVRGIGCRDPLPPLPFRASYLWFDADRRQRGRPIPDMPGFAGPREPGVQPEDHGWTEETRVVDGVYLTVLSDDNALRQRILDSARVIDGTDAYGCPPDHPLAAPPDHHPIANSPADARRHQPVLRPTDSGGLASLGPVDSIIVCRYAISRSRLGSDPADGVFPRTVPHRRAALIASSLIRGPAAAALAEAIVDAPEGFGPEDLGCIDILGLELIVLKARAGDREQEVLVRYAGCHFNGTDDGTTRRRLTTAVVQPLLIGPHQQTSYNGGLYELVHGRPPIHKP</sequence>
<proteinExistence type="predicted"/>
<protein>
    <submittedName>
        <fullName evidence="2">Uncharacterized protein</fullName>
    </submittedName>
</protein>
<evidence type="ECO:0000256" key="1">
    <source>
        <dbReference type="SAM" id="MobiDB-lite"/>
    </source>
</evidence>
<keyword evidence="3" id="KW-1185">Reference proteome</keyword>
<organism evidence="2 3">
    <name type="scientific">Kribbella lupini</name>
    <dbReference type="NCBI Taxonomy" id="291602"/>
    <lineage>
        <taxon>Bacteria</taxon>
        <taxon>Bacillati</taxon>
        <taxon>Actinomycetota</taxon>
        <taxon>Actinomycetes</taxon>
        <taxon>Propionibacteriales</taxon>
        <taxon>Kribbellaceae</taxon>
        <taxon>Kribbella</taxon>
    </lineage>
</organism>
<gene>
    <name evidence="2" type="ORF">GCM10009741_37370</name>
</gene>
<dbReference type="RefSeq" id="WP_344175566.1">
    <property type="nucleotide sequence ID" value="NZ_BAAANC010000002.1"/>
</dbReference>
<dbReference type="Proteomes" id="UP001500363">
    <property type="component" value="Unassembled WGS sequence"/>
</dbReference>
<dbReference type="EMBL" id="BAAANC010000002">
    <property type="protein sequence ID" value="GAA1531676.1"/>
    <property type="molecule type" value="Genomic_DNA"/>
</dbReference>
<name>A0ABP4LU64_9ACTN</name>
<reference evidence="3" key="1">
    <citation type="journal article" date="2019" name="Int. J. Syst. Evol. Microbiol.">
        <title>The Global Catalogue of Microorganisms (GCM) 10K type strain sequencing project: providing services to taxonomists for standard genome sequencing and annotation.</title>
        <authorList>
            <consortium name="The Broad Institute Genomics Platform"/>
            <consortium name="The Broad Institute Genome Sequencing Center for Infectious Disease"/>
            <person name="Wu L."/>
            <person name="Ma J."/>
        </authorList>
    </citation>
    <scope>NUCLEOTIDE SEQUENCE [LARGE SCALE GENOMIC DNA]</scope>
    <source>
        <strain evidence="3">JCM 14303</strain>
    </source>
</reference>
<feature type="region of interest" description="Disordered" evidence="1">
    <location>
        <begin position="77"/>
        <end position="97"/>
    </location>
</feature>
<accession>A0ABP4LU64</accession>
<evidence type="ECO:0000313" key="2">
    <source>
        <dbReference type="EMBL" id="GAA1531676.1"/>
    </source>
</evidence>
<comment type="caution">
    <text evidence="2">The sequence shown here is derived from an EMBL/GenBank/DDBJ whole genome shotgun (WGS) entry which is preliminary data.</text>
</comment>
<evidence type="ECO:0000313" key="3">
    <source>
        <dbReference type="Proteomes" id="UP001500363"/>
    </source>
</evidence>